<dbReference type="InterPro" id="IPR053135">
    <property type="entry name" value="AKR2_Oxidoreductase"/>
</dbReference>
<dbReference type="Gene3D" id="3.20.20.100">
    <property type="entry name" value="NADP-dependent oxidoreductase domain"/>
    <property type="match status" value="1"/>
</dbReference>
<dbReference type="SUPFAM" id="SSF54862">
    <property type="entry name" value="4Fe-4S ferredoxins"/>
    <property type="match status" value="1"/>
</dbReference>
<dbReference type="InterPro" id="IPR036812">
    <property type="entry name" value="NAD(P)_OxRdtase_dom_sf"/>
</dbReference>
<keyword evidence="1" id="KW-0479">Metal-binding</keyword>
<feature type="domain" description="NADP-dependent oxidoreductase" evidence="4">
    <location>
        <begin position="70"/>
        <end position="301"/>
    </location>
</feature>
<evidence type="ECO:0000259" key="4">
    <source>
        <dbReference type="Pfam" id="PF00248"/>
    </source>
</evidence>
<dbReference type="InterPro" id="IPR017900">
    <property type="entry name" value="4Fe4S_Fe_S_CS"/>
</dbReference>
<reference evidence="5 6" key="1">
    <citation type="submission" date="2020-08" db="EMBL/GenBank/DDBJ databases">
        <title>Acidobacteriota in marine sediments use diverse sulfur dissimilation pathways.</title>
        <authorList>
            <person name="Wasmund K."/>
        </authorList>
    </citation>
    <scope>NUCLEOTIDE SEQUENCE [LARGE SCALE GENOMIC DNA]</scope>
    <source>
        <strain evidence="5">MAG AM3-A</strain>
    </source>
</reference>
<dbReference type="Pfam" id="PF00248">
    <property type="entry name" value="Aldo_ket_red"/>
    <property type="match status" value="1"/>
</dbReference>
<name>A0A8J7C342_9BACT</name>
<keyword evidence="2" id="KW-0408">Iron</keyword>
<dbReference type="PROSITE" id="PS51318">
    <property type="entry name" value="TAT"/>
    <property type="match status" value="1"/>
</dbReference>
<dbReference type="PROSITE" id="PS00198">
    <property type="entry name" value="4FE4S_FER_1"/>
    <property type="match status" value="1"/>
</dbReference>
<dbReference type="CDD" id="cd19105">
    <property type="entry name" value="AKR_unchar"/>
    <property type="match status" value="1"/>
</dbReference>
<evidence type="ECO:0000313" key="6">
    <source>
        <dbReference type="Proteomes" id="UP000598633"/>
    </source>
</evidence>
<dbReference type="PANTHER" id="PTHR43312:SF1">
    <property type="entry name" value="NADP-DEPENDENT OXIDOREDUCTASE DOMAIN-CONTAINING PROTEIN"/>
    <property type="match status" value="1"/>
</dbReference>
<protein>
    <submittedName>
        <fullName evidence="5">Aldo/keto reductase</fullName>
    </submittedName>
</protein>
<dbReference type="InterPro" id="IPR023210">
    <property type="entry name" value="NADP_OxRdtase_dom"/>
</dbReference>
<evidence type="ECO:0000256" key="1">
    <source>
        <dbReference type="ARBA" id="ARBA00022723"/>
    </source>
</evidence>
<comment type="caution">
    <text evidence="5">The sequence shown here is derived from an EMBL/GenBank/DDBJ whole genome shotgun (WGS) entry which is preliminary data.</text>
</comment>
<dbReference type="SUPFAM" id="SSF51430">
    <property type="entry name" value="NAD(P)-linked oxidoreductase"/>
    <property type="match status" value="1"/>
</dbReference>
<gene>
    <name evidence="5" type="ORF">IFJ97_01820</name>
</gene>
<dbReference type="InterPro" id="IPR006311">
    <property type="entry name" value="TAT_signal"/>
</dbReference>
<dbReference type="GO" id="GO:0051536">
    <property type="term" value="F:iron-sulfur cluster binding"/>
    <property type="evidence" value="ECO:0007669"/>
    <property type="project" value="UniProtKB-KW"/>
</dbReference>
<accession>A0A8J7C342</accession>
<dbReference type="Proteomes" id="UP000598633">
    <property type="component" value="Unassembled WGS sequence"/>
</dbReference>
<evidence type="ECO:0000313" key="5">
    <source>
        <dbReference type="EMBL" id="MBD3870080.1"/>
    </source>
</evidence>
<dbReference type="PANTHER" id="PTHR43312">
    <property type="entry name" value="D-THREO-ALDOSE 1-DEHYDROGENASE"/>
    <property type="match status" value="1"/>
</dbReference>
<keyword evidence="3" id="KW-0411">Iron-sulfur</keyword>
<sequence length="394" mass="42402">MATNGSGIDRRRFLKLGAATSGLAIGGCGRVDDVMADVSDLEMQFRPLGGTGLKVSAVSFGSYGFDNPALLSAALDAGMTTICTSGSYQNGRAEEAIGKAIGTIGGRRDELVLFTGAVVKAGASKQSVLDSIDASLRRLQTDRVEIFRITGVSSPDELAVDALFEAFEEAKAAGKVSHLGLSGHHGGMQDVLNAAIDDGRYKVLFTKYDFASYPDQDEILGRASAKGIGTLVFKTGAGNREKEIKDLEAGGLSYKQATIKWALTNPNVASVCVKITNFSQIREYAEAASTKITEPEVAMLRTYAEQMYDKYCRFCSTCEASCPHEVAVADVMRYAMYFKYDGREKDSMELYGELPRECQAATCDECSAPCESACPFGRQVKDELVEAHRLLSFA</sequence>
<evidence type="ECO:0000256" key="2">
    <source>
        <dbReference type="ARBA" id="ARBA00023004"/>
    </source>
</evidence>
<dbReference type="EMBL" id="JACXWA010000029">
    <property type="protein sequence ID" value="MBD3870080.1"/>
    <property type="molecule type" value="Genomic_DNA"/>
</dbReference>
<evidence type="ECO:0000256" key="3">
    <source>
        <dbReference type="ARBA" id="ARBA00023014"/>
    </source>
</evidence>
<proteinExistence type="predicted"/>
<dbReference type="AlphaFoldDB" id="A0A8J7C342"/>
<organism evidence="5 6">
    <name type="scientific">Candidatus Sulfomarinibacter kjeldsenii</name>
    <dbReference type="NCBI Taxonomy" id="2885994"/>
    <lineage>
        <taxon>Bacteria</taxon>
        <taxon>Pseudomonadati</taxon>
        <taxon>Acidobacteriota</taxon>
        <taxon>Thermoanaerobaculia</taxon>
        <taxon>Thermoanaerobaculales</taxon>
        <taxon>Candidatus Sulfomarinibacteraceae</taxon>
        <taxon>Candidatus Sulfomarinibacter</taxon>
    </lineage>
</organism>
<dbReference type="GO" id="GO:0046872">
    <property type="term" value="F:metal ion binding"/>
    <property type="evidence" value="ECO:0007669"/>
    <property type="project" value="UniProtKB-KW"/>
</dbReference>